<organism evidence="3 4">
    <name type="scientific">Caloramator mitchellensis</name>
    <dbReference type="NCBI Taxonomy" id="908809"/>
    <lineage>
        <taxon>Bacteria</taxon>
        <taxon>Bacillati</taxon>
        <taxon>Bacillota</taxon>
        <taxon>Clostridia</taxon>
        <taxon>Eubacteriales</taxon>
        <taxon>Clostridiaceae</taxon>
        <taxon>Caloramator</taxon>
    </lineage>
</organism>
<dbReference type="CDD" id="cd00093">
    <property type="entry name" value="HTH_XRE"/>
    <property type="match status" value="1"/>
</dbReference>
<dbReference type="InterPro" id="IPR050807">
    <property type="entry name" value="TransReg_Diox_bact_type"/>
</dbReference>
<reference evidence="3 4" key="1">
    <citation type="submission" date="2015-09" db="EMBL/GenBank/DDBJ databases">
        <title>Draft genome sequence of a Caloramator mitchellensis, a moderate thermophile from the Great Artesian Basin of Australia.</title>
        <authorList>
            <person name="Patel B.K."/>
        </authorList>
    </citation>
    <scope>NUCLEOTIDE SEQUENCE [LARGE SCALE GENOMIC DNA]</scope>
    <source>
        <strain evidence="3 4">VF08</strain>
    </source>
</reference>
<feature type="domain" description="HTH cro/C1-type" evidence="2">
    <location>
        <begin position="41"/>
        <end position="92"/>
    </location>
</feature>
<dbReference type="PROSITE" id="PS50943">
    <property type="entry name" value="HTH_CROC1"/>
    <property type="match status" value="1"/>
</dbReference>
<dbReference type="PANTHER" id="PTHR46797:SF1">
    <property type="entry name" value="METHYLPHOSPHONATE SYNTHASE"/>
    <property type="match status" value="1"/>
</dbReference>
<dbReference type="SMART" id="SM00530">
    <property type="entry name" value="HTH_XRE"/>
    <property type="match status" value="1"/>
</dbReference>
<evidence type="ECO:0000256" key="1">
    <source>
        <dbReference type="ARBA" id="ARBA00023125"/>
    </source>
</evidence>
<dbReference type="RefSeq" id="WP_057979067.1">
    <property type="nucleotide sequence ID" value="NZ_LKHP01000009.1"/>
</dbReference>
<protein>
    <submittedName>
        <fullName evidence="3">Anaerobic benzoate catabolism transcriptional regulator</fullName>
    </submittedName>
</protein>
<dbReference type="GO" id="GO:0003677">
    <property type="term" value="F:DNA binding"/>
    <property type="evidence" value="ECO:0007669"/>
    <property type="project" value="UniProtKB-KW"/>
</dbReference>
<dbReference type="PATRIC" id="fig|908809.3.peg.1740"/>
<comment type="caution">
    <text evidence="3">The sequence shown here is derived from an EMBL/GenBank/DDBJ whole genome shotgun (WGS) entry which is preliminary data.</text>
</comment>
<gene>
    <name evidence="3" type="ORF">ABG79_01742</name>
</gene>
<dbReference type="InterPro" id="IPR001387">
    <property type="entry name" value="Cro/C1-type_HTH"/>
</dbReference>
<name>A0A0R3K0T8_CALMK</name>
<dbReference type="GO" id="GO:0003700">
    <property type="term" value="F:DNA-binding transcription factor activity"/>
    <property type="evidence" value="ECO:0007669"/>
    <property type="project" value="TreeGrafter"/>
</dbReference>
<evidence type="ECO:0000313" key="4">
    <source>
        <dbReference type="Proteomes" id="UP000052015"/>
    </source>
</evidence>
<keyword evidence="4" id="KW-1185">Reference proteome</keyword>
<dbReference type="OrthoDB" id="428540at2"/>
<dbReference type="GO" id="GO:0005829">
    <property type="term" value="C:cytosol"/>
    <property type="evidence" value="ECO:0007669"/>
    <property type="project" value="TreeGrafter"/>
</dbReference>
<keyword evidence="1" id="KW-0238">DNA-binding</keyword>
<dbReference type="EMBL" id="LKHP01000009">
    <property type="protein sequence ID" value="KRQ86533.1"/>
    <property type="molecule type" value="Genomic_DNA"/>
</dbReference>
<dbReference type="Proteomes" id="UP000052015">
    <property type="component" value="Unassembled WGS sequence"/>
</dbReference>
<dbReference type="AlphaFoldDB" id="A0A0R3K0T8"/>
<dbReference type="InterPro" id="IPR010982">
    <property type="entry name" value="Lambda_DNA-bd_dom_sf"/>
</dbReference>
<evidence type="ECO:0000259" key="2">
    <source>
        <dbReference type="PROSITE" id="PS50943"/>
    </source>
</evidence>
<accession>A0A0R3K0T8</accession>
<dbReference type="PANTHER" id="PTHR46797">
    <property type="entry name" value="HTH-TYPE TRANSCRIPTIONAL REGULATOR"/>
    <property type="match status" value="1"/>
</dbReference>
<evidence type="ECO:0000313" key="3">
    <source>
        <dbReference type="EMBL" id="KRQ86533.1"/>
    </source>
</evidence>
<proteinExistence type="predicted"/>
<dbReference type="STRING" id="908809.ABG79_01742"/>
<dbReference type="Pfam" id="PF01381">
    <property type="entry name" value="HTH_3"/>
    <property type="match status" value="1"/>
</dbReference>
<sequence length="126" mass="14812">MGNKKLSNAWDFINETVDEETKERFELDDILYEIAMKIFDYRMNKGLTQKQLAEILGMKQSMVSKLESGEYNPTIEQLWKISKKLGWKLDVVLEEKDLAQADVWDEITVQNEDINTEFFEKLVKNA</sequence>
<dbReference type="SUPFAM" id="SSF47413">
    <property type="entry name" value="lambda repressor-like DNA-binding domains"/>
    <property type="match status" value="1"/>
</dbReference>
<dbReference type="Gene3D" id="1.10.260.40">
    <property type="entry name" value="lambda repressor-like DNA-binding domains"/>
    <property type="match status" value="1"/>
</dbReference>